<dbReference type="CDD" id="cd21153">
    <property type="entry name" value="PUA_RlmI"/>
    <property type="match status" value="1"/>
</dbReference>
<protein>
    <submittedName>
        <fullName evidence="9">Ribosomal RNA large subunit methyltransferase I</fullName>
        <ecNumber evidence="9">2.1.1.191</ecNumber>
    </submittedName>
</protein>
<proteinExistence type="inferred from homology"/>
<keyword evidence="2" id="KW-0963">Cytoplasm</keyword>
<sequence>MSTSPPLPAVISGRVLLQRQGKHRSLAGHPWIYRSELAQIEGTFAEGDCIEARSAWGDRIGCGIWSSRSQIAVRLYSRREEALDGPLLSRLLDEAFSYRRALGVLRPEDADTARLVWSESDRLPGLVVDRYRDWLVVQTLTAGMEKRAAEIVTLLQEKTGLSQVILRNDAPVRLQEGLSLEKKVLSGSYGDPLWVRQNGVLLPARLLEGQKTGLYLDQAANYREVSAFASGRRVLDLFCYQGAFSLFCAAAGSLSCTAVDQSAVALRAGQCAAEKAGVRIDWVEENVFDWLRKALQAKEQYDLIILDPPSFTKTKAQRIAAQRGYHELHLRALRLLVPGGRLASFCCSHHFGLSEWKDLIGRSSWEANVPVRVRKTLGQSLDHPILPTIPETEYLKGLLVERS</sequence>
<dbReference type="CDD" id="cd11572">
    <property type="entry name" value="RlmI_M_like"/>
    <property type="match status" value="1"/>
</dbReference>
<dbReference type="GO" id="GO:0032259">
    <property type="term" value="P:methylation"/>
    <property type="evidence" value="ECO:0007669"/>
    <property type="project" value="UniProtKB-KW"/>
</dbReference>
<dbReference type="GO" id="GO:0003723">
    <property type="term" value="F:RNA binding"/>
    <property type="evidence" value="ECO:0007669"/>
    <property type="project" value="InterPro"/>
</dbReference>
<comment type="subcellular location">
    <subcellularLocation>
        <location evidence="1">Cytoplasm</location>
    </subcellularLocation>
</comment>
<dbReference type="Proteomes" id="UP000381693">
    <property type="component" value="Unassembled WGS sequence"/>
</dbReference>
<gene>
    <name evidence="9" type="primary">rlmI</name>
    <name evidence="9" type="ORF">MAMC_00541</name>
</gene>
<evidence type="ECO:0000259" key="7">
    <source>
        <dbReference type="Pfam" id="PF10672"/>
    </source>
</evidence>
<evidence type="ECO:0000256" key="2">
    <source>
        <dbReference type="ARBA" id="ARBA00022490"/>
    </source>
</evidence>
<evidence type="ECO:0000256" key="6">
    <source>
        <dbReference type="ARBA" id="ARBA00038091"/>
    </source>
</evidence>
<dbReference type="InterPro" id="IPR029063">
    <property type="entry name" value="SAM-dependent_MTases_sf"/>
</dbReference>
<dbReference type="InterPro" id="IPR036974">
    <property type="entry name" value="PUA_sf"/>
</dbReference>
<dbReference type="CDD" id="cd02440">
    <property type="entry name" value="AdoMet_MTases"/>
    <property type="match status" value="1"/>
</dbReference>
<dbReference type="GO" id="GO:0008168">
    <property type="term" value="F:methyltransferase activity"/>
    <property type="evidence" value="ECO:0007669"/>
    <property type="project" value="UniProtKB-KW"/>
</dbReference>
<comment type="similarity">
    <text evidence="6">Belongs to the methyltransferase superfamily. RlmI family.</text>
</comment>
<dbReference type="OrthoDB" id="9805492at2"/>
<keyword evidence="10" id="KW-1185">Reference proteome</keyword>
<keyword evidence="4 9" id="KW-0808">Transferase</keyword>
<dbReference type="EC" id="2.1.1.191" evidence="9"/>
<dbReference type="Pfam" id="PF10672">
    <property type="entry name" value="Methyltrans_SAM"/>
    <property type="match status" value="1"/>
</dbReference>
<evidence type="ECO:0000256" key="5">
    <source>
        <dbReference type="ARBA" id="ARBA00022691"/>
    </source>
</evidence>
<dbReference type="AlphaFoldDB" id="A0A5E6MAP7"/>
<feature type="domain" description="S-adenosylmethionine-dependent methyltransferase" evidence="7">
    <location>
        <begin position="190"/>
        <end position="344"/>
    </location>
</feature>
<dbReference type="GO" id="GO:0005737">
    <property type="term" value="C:cytoplasm"/>
    <property type="evidence" value="ECO:0007669"/>
    <property type="project" value="UniProtKB-SubCell"/>
</dbReference>
<evidence type="ECO:0000313" key="9">
    <source>
        <dbReference type="EMBL" id="VVM05398.1"/>
    </source>
</evidence>
<dbReference type="RefSeq" id="WP_142524637.1">
    <property type="nucleotide sequence ID" value="NZ_CABFUZ020000086.1"/>
</dbReference>
<dbReference type="Gene3D" id="2.30.130.10">
    <property type="entry name" value="PUA domain"/>
    <property type="match status" value="1"/>
</dbReference>
<evidence type="ECO:0000256" key="1">
    <source>
        <dbReference type="ARBA" id="ARBA00004496"/>
    </source>
</evidence>
<dbReference type="Gene3D" id="3.30.750.80">
    <property type="entry name" value="RNA methyltransferase domain (HRMD) like"/>
    <property type="match status" value="1"/>
</dbReference>
<dbReference type="SUPFAM" id="SSF88697">
    <property type="entry name" value="PUA domain-like"/>
    <property type="match status" value="1"/>
</dbReference>
<organism evidence="9 10">
    <name type="scientific">Methylacidimicrobium cyclopophantes</name>
    <dbReference type="NCBI Taxonomy" id="1041766"/>
    <lineage>
        <taxon>Bacteria</taxon>
        <taxon>Pseudomonadati</taxon>
        <taxon>Verrucomicrobiota</taxon>
        <taxon>Methylacidimicrobium</taxon>
    </lineage>
</organism>
<dbReference type="Pfam" id="PF17785">
    <property type="entry name" value="PUA_3"/>
    <property type="match status" value="1"/>
</dbReference>
<feature type="domain" description="RlmI-like PUA" evidence="8">
    <location>
        <begin position="15"/>
        <end position="78"/>
    </location>
</feature>
<evidence type="ECO:0000259" key="8">
    <source>
        <dbReference type="Pfam" id="PF17785"/>
    </source>
</evidence>
<keyword evidence="5" id="KW-0949">S-adenosyl-L-methionine</keyword>
<name>A0A5E6MAP7_9BACT</name>
<comment type="caution">
    <text evidence="9">The sequence shown here is derived from an EMBL/GenBank/DDBJ whole genome shotgun (WGS) entry which is preliminary data.</text>
</comment>
<dbReference type="InterPro" id="IPR041532">
    <property type="entry name" value="RlmI-like_PUA"/>
</dbReference>
<dbReference type="SUPFAM" id="SSF53335">
    <property type="entry name" value="S-adenosyl-L-methionine-dependent methyltransferases"/>
    <property type="match status" value="1"/>
</dbReference>
<reference evidence="9" key="1">
    <citation type="submission" date="2019-09" db="EMBL/GenBank/DDBJ databases">
        <authorList>
            <person name="Cremers G."/>
        </authorList>
    </citation>
    <scope>NUCLEOTIDE SEQUENCE [LARGE SCALE GENOMIC DNA]</scope>
    <source>
        <strain evidence="9">3B</strain>
    </source>
</reference>
<dbReference type="EMBL" id="CABFUZ020000086">
    <property type="protein sequence ID" value="VVM05398.1"/>
    <property type="molecule type" value="Genomic_DNA"/>
</dbReference>
<accession>A0A5E6MAP7</accession>
<dbReference type="PANTHER" id="PTHR42873:SF1">
    <property type="entry name" value="S-ADENOSYLMETHIONINE-DEPENDENT METHYLTRANSFERASE DOMAIN-CONTAINING PROTEIN"/>
    <property type="match status" value="1"/>
</dbReference>
<dbReference type="InterPro" id="IPR019614">
    <property type="entry name" value="SAM-dep_methyl-trfase"/>
</dbReference>
<dbReference type="InterPro" id="IPR015947">
    <property type="entry name" value="PUA-like_sf"/>
</dbReference>
<dbReference type="Gene3D" id="3.40.50.150">
    <property type="entry name" value="Vaccinia Virus protein VP39"/>
    <property type="match status" value="1"/>
</dbReference>
<evidence type="ECO:0000256" key="3">
    <source>
        <dbReference type="ARBA" id="ARBA00022603"/>
    </source>
</evidence>
<dbReference type="PANTHER" id="PTHR42873">
    <property type="entry name" value="RIBOSOMAL RNA LARGE SUBUNIT METHYLTRANSFERASE"/>
    <property type="match status" value="1"/>
</dbReference>
<evidence type="ECO:0000256" key="4">
    <source>
        <dbReference type="ARBA" id="ARBA00022679"/>
    </source>
</evidence>
<evidence type="ECO:0000313" key="10">
    <source>
        <dbReference type="Proteomes" id="UP000381693"/>
    </source>
</evidence>
<keyword evidence="3 9" id="KW-0489">Methyltransferase</keyword>